<reference evidence="1" key="1">
    <citation type="journal article" date="2019" name="Sci. Rep.">
        <title>Draft genome of Tanacetum cinerariifolium, the natural source of mosquito coil.</title>
        <authorList>
            <person name="Yamashiro T."/>
            <person name="Shiraishi A."/>
            <person name="Satake H."/>
            <person name="Nakayama K."/>
        </authorList>
    </citation>
    <scope>NUCLEOTIDE SEQUENCE</scope>
</reference>
<protein>
    <recommendedName>
        <fullName evidence="2">Reverse transcriptase domain-containing protein</fullName>
    </recommendedName>
</protein>
<sequence length="356" mass="41327">MKKKDQILFNEEVARKLQKEIYKKERLVEERARQGKEANNALIETWEDIQAKVDDDYQLEERLQAREQEQLIDAEKAKLFIEFMEKRIKFFAAQRTTKKGTNHLPKLNKGTPMIDYKIYKEMKKNYFLIFRADVNSQMYLTFSKLLKNFNREDLEVLWRLVKDRVVKTKPVDDIDSFLMHTLKTKFEHHVENNEAQALSQHARVKDPSPMQTSSEVTNPRVSLALVETQSQRPGNEPMQLDDMEERRQLDKGKKLPKSCVKEKIVVNDNYLEQLVTIGGGWKASAISLMGCQSDDSQEGATEEAFLEMKKLVSELPTLTTLKKGETLMMYLVAANEAVSVVGMCLITHTIFQEKRT</sequence>
<dbReference type="AlphaFoldDB" id="A0A6L2J5U7"/>
<gene>
    <name evidence="1" type="ORF">Tci_004361</name>
</gene>
<name>A0A6L2J5U7_TANCI</name>
<evidence type="ECO:0008006" key="2">
    <source>
        <dbReference type="Google" id="ProtNLM"/>
    </source>
</evidence>
<proteinExistence type="predicted"/>
<comment type="caution">
    <text evidence="1">The sequence shown here is derived from an EMBL/GenBank/DDBJ whole genome shotgun (WGS) entry which is preliminary data.</text>
</comment>
<dbReference type="EMBL" id="BKCJ010000348">
    <property type="protein sequence ID" value="GEU32383.1"/>
    <property type="molecule type" value="Genomic_DNA"/>
</dbReference>
<evidence type="ECO:0000313" key="1">
    <source>
        <dbReference type="EMBL" id="GEU32383.1"/>
    </source>
</evidence>
<organism evidence="1">
    <name type="scientific">Tanacetum cinerariifolium</name>
    <name type="common">Dalmatian daisy</name>
    <name type="synonym">Chrysanthemum cinerariifolium</name>
    <dbReference type="NCBI Taxonomy" id="118510"/>
    <lineage>
        <taxon>Eukaryota</taxon>
        <taxon>Viridiplantae</taxon>
        <taxon>Streptophyta</taxon>
        <taxon>Embryophyta</taxon>
        <taxon>Tracheophyta</taxon>
        <taxon>Spermatophyta</taxon>
        <taxon>Magnoliopsida</taxon>
        <taxon>eudicotyledons</taxon>
        <taxon>Gunneridae</taxon>
        <taxon>Pentapetalae</taxon>
        <taxon>asterids</taxon>
        <taxon>campanulids</taxon>
        <taxon>Asterales</taxon>
        <taxon>Asteraceae</taxon>
        <taxon>Asteroideae</taxon>
        <taxon>Anthemideae</taxon>
        <taxon>Anthemidinae</taxon>
        <taxon>Tanacetum</taxon>
    </lineage>
</organism>
<accession>A0A6L2J5U7</accession>